<keyword evidence="6" id="KW-1185">Reference proteome</keyword>
<dbReference type="EMBL" id="CP000613">
    <property type="protein sequence ID" value="ACI98313.1"/>
    <property type="molecule type" value="Genomic_DNA"/>
</dbReference>
<organism evidence="5 6">
    <name type="scientific">Rhodospirillum centenum (strain ATCC 51521 / SW)</name>
    <dbReference type="NCBI Taxonomy" id="414684"/>
    <lineage>
        <taxon>Bacteria</taxon>
        <taxon>Pseudomonadati</taxon>
        <taxon>Pseudomonadota</taxon>
        <taxon>Alphaproteobacteria</taxon>
        <taxon>Rhodospirillales</taxon>
        <taxon>Rhodospirillaceae</taxon>
        <taxon>Rhodospirillum</taxon>
    </lineage>
</organism>
<dbReference type="RefSeq" id="WP_012566103.1">
    <property type="nucleotide sequence ID" value="NC_011420.2"/>
</dbReference>
<accession>B6IS77</accession>
<sequence>MLSGGDNAADQDDGGGGMLLYLALFILLLAFFILLTSLASFDERRAGQVLESVDRAFSLRTSLSGRQGDHDREAALADASRALRDLGDLFQAEIPLAKLEAPADGSTLLVTLGADDLFTPGTLSFRPERAGLVHRIADVLAPRPAGVQVRTDALVAPGNPAGRGPVGEVARVGALARGLVGQGAPAAALSIGIEPGRPAGELRFLFRIHDPAAPAVRLTAGADGAP</sequence>
<evidence type="ECO:0000313" key="5">
    <source>
        <dbReference type="EMBL" id="ACI98313.1"/>
    </source>
</evidence>
<protein>
    <submittedName>
        <fullName evidence="5">PPE-repeat protein (Cell mobility)</fullName>
    </submittedName>
</protein>
<keyword evidence="3" id="KW-0812">Transmembrane</keyword>
<dbReference type="eggNOG" id="COG1360">
    <property type="taxonomic scope" value="Bacteria"/>
</dbReference>
<evidence type="ECO:0000256" key="1">
    <source>
        <dbReference type="ARBA" id="ARBA00004370"/>
    </source>
</evidence>
<dbReference type="InterPro" id="IPR025713">
    <property type="entry name" value="MotB-like_N_dom"/>
</dbReference>
<feature type="transmembrane region" description="Helical" evidence="3">
    <location>
        <begin position="20"/>
        <end position="41"/>
    </location>
</feature>
<feature type="domain" description="Motility protein B-like N-terminal" evidence="4">
    <location>
        <begin position="18"/>
        <end position="57"/>
    </location>
</feature>
<evidence type="ECO:0000259" key="4">
    <source>
        <dbReference type="Pfam" id="PF13677"/>
    </source>
</evidence>
<dbReference type="KEGG" id="rce:RC1_0883"/>
<dbReference type="Pfam" id="PF13677">
    <property type="entry name" value="MotB_plug"/>
    <property type="match status" value="1"/>
</dbReference>
<dbReference type="GO" id="GO:0016020">
    <property type="term" value="C:membrane"/>
    <property type="evidence" value="ECO:0007669"/>
    <property type="project" value="UniProtKB-SubCell"/>
</dbReference>
<reference evidence="5 6" key="1">
    <citation type="journal article" date="2010" name="BMC Genomics">
        <title>Metabolic flexibility revealed in the genome of the cyst-forming alpha-1 proteobacterium Rhodospirillum centenum.</title>
        <authorList>
            <person name="Lu Y.K."/>
            <person name="Marden J."/>
            <person name="Han M."/>
            <person name="Swingley W.D."/>
            <person name="Mastrian S.D."/>
            <person name="Chowdhury S.R."/>
            <person name="Hao J."/>
            <person name="Helmy T."/>
            <person name="Kim S."/>
            <person name="Kurdoglu A.A."/>
            <person name="Matthies H.J."/>
            <person name="Rollo D."/>
            <person name="Stothard P."/>
            <person name="Blankenship R.E."/>
            <person name="Bauer C.E."/>
            <person name="Touchman J.W."/>
        </authorList>
    </citation>
    <scope>NUCLEOTIDE SEQUENCE [LARGE SCALE GENOMIC DNA]</scope>
    <source>
        <strain evidence="6">ATCC 51521 / SW</strain>
    </source>
</reference>
<evidence type="ECO:0000256" key="3">
    <source>
        <dbReference type="SAM" id="Phobius"/>
    </source>
</evidence>
<dbReference type="HOGENOM" id="CLU_1223947_0_0_5"/>
<keyword evidence="3" id="KW-1133">Transmembrane helix</keyword>
<dbReference type="STRING" id="414684.RC1_0883"/>
<keyword evidence="2 3" id="KW-0472">Membrane</keyword>
<dbReference type="AlphaFoldDB" id="B6IS77"/>
<proteinExistence type="predicted"/>
<evidence type="ECO:0000313" key="6">
    <source>
        <dbReference type="Proteomes" id="UP000001591"/>
    </source>
</evidence>
<dbReference type="Proteomes" id="UP000001591">
    <property type="component" value="Chromosome"/>
</dbReference>
<comment type="subcellular location">
    <subcellularLocation>
        <location evidence="1">Membrane</location>
    </subcellularLocation>
</comment>
<gene>
    <name evidence="5" type="ordered locus">RC1_0883</name>
</gene>
<name>B6IS77_RHOCS</name>
<dbReference type="OrthoDB" id="7303741at2"/>
<evidence type="ECO:0000256" key="2">
    <source>
        <dbReference type="ARBA" id="ARBA00023136"/>
    </source>
</evidence>